<sequence>MTFELIEAFVVFNHLCYLSMFFYFMILTIRNLILKTSEWSLAFESLVKKTTLICSNVRIISYFIVSILCLGAAGIWLPWLDKAVRFEQFFRADNIFTFVVALLGGLLCNKVFHADRIAKDIFSELKLKLDSAEHHKSSEIYALLKKRKNIYKEQLALSAIGFLIGSVALILVIIGYSEFSSLNNSYSQLGLIISLILYLYATAEDIDDSTQFKVLAEEEPKSTVFEGTLPKSDDLFRDK</sequence>
<dbReference type="EMBL" id="LR721753">
    <property type="protein sequence ID" value="VVV07071.1"/>
    <property type="molecule type" value="Genomic_DNA"/>
</dbReference>
<protein>
    <submittedName>
        <fullName evidence="2">Uncharacterized protein</fullName>
    </submittedName>
</protein>
<proteinExistence type="predicted"/>
<reference evidence="2" key="1">
    <citation type="submission" date="2019-09" db="EMBL/GenBank/DDBJ databases">
        <authorList>
            <person name="Hjerde E."/>
        </authorList>
    </citation>
    <scope>NUCLEOTIDE SEQUENCE [LARGE SCALE GENOMIC DNA]</scope>
    <source>
        <strain evidence="2">06/09/160</strain>
        <plasmid evidence="2">pAWOD_2</plasmid>
    </source>
</reference>
<feature type="transmembrane region" description="Helical" evidence="1">
    <location>
        <begin position="59"/>
        <end position="80"/>
    </location>
</feature>
<evidence type="ECO:0000313" key="2">
    <source>
        <dbReference type="EMBL" id="VVV07071.1"/>
    </source>
</evidence>
<name>A0A5Q4ZYX5_9GAMM</name>
<keyword evidence="1" id="KW-1133">Transmembrane helix</keyword>
<feature type="transmembrane region" description="Helical" evidence="1">
    <location>
        <begin position="155"/>
        <end position="174"/>
    </location>
</feature>
<keyword evidence="1" id="KW-0812">Transmembrane</keyword>
<dbReference type="AlphaFoldDB" id="A0A5Q4ZYX5"/>
<keyword evidence="2" id="KW-0614">Plasmid</keyword>
<gene>
    <name evidence="2" type="ORF">AW0309160_04565</name>
</gene>
<feature type="transmembrane region" description="Helical" evidence="1">
    <location>
        <begin position="186"/>
        <end position="203"/>
    </location>
</feature>
<organism evidence="2">
    <name type="scientific">Aliivibrio wodanis</name>
    <dbReference type="NCBI Taxonomy" id="80852"/>
    <lineage>
        <taxon>Bacteria</taxon>
        <taxon>Pseudomonadati</taxon>
        <taxon>Pseudomonadota</taxon>
        <taxon>Gammaproteobacteria</taxon>
        <taxon>Vibrionales</taxon>
        <taxon>Vibrionaceae</taxon>
        <taxon>Aliivibrio</taxon>
    </lineage>
</organism>
<feature type="transmembrane region" description="Helical" evidence="1">
    <location>
        <begin position="95"/>
        <end position="112"/>
    </location>
</feature>
<accession>A0A5Q4ZYX5</accession>
<geneLocation type="plasmid" evidence="2">
    <name>pAWOD_2</name>
</geneLocation>
<evidence type="ECO:0000256" key="1">
    <source>
        <dbReference type="SAM" id="Phobius"/>
    </source>
</evidence>
<keyword evidence="1" id="KW-0472">Membrane</keyword>
<feature type="transmembrane region" description="Helical" evidence="1">
    <location>
        <begin position="6"/>
        <end position="27"/>
    </location>
</feature>